<dbReference type="EMBL" id="KK784888">
    <property type="protein sequence ID" value="KDO72245.1"/>
    <property type="molecule type" value="Genomic_DNA"/>
</dbReference>
<sequence length="80" mass="8774">MAGGYSRHRKSSSSSCFSIFNIFKGCCSYGGDDMSEDGYYVRRICKSDEDGRFSIAEPGIDGKASAFIARFYETRVSVAA</sequence>
<accession>A0A067G1L5</accession>
<evidence type="ECO:0000313" key="1">
    <source>
        <dbReference type="EMBL" id="KDO72245.1"/>
    </source>
</evidence>
<name>A0A067G1L5_CITSI</name>
<dbReference type="eggNOG" id="ENOG502S6TA">
    <property type="taxonomic scope" value="Eukaryota"/>
</dbReference>
<keyword evidence="2" id="KW-1185">Reference proteome</keyword>
<dbReference type="PANTHER" id="PTHR33511">
    <property type="entry name" value="OS06G0632400 PROTEIN"/>
    <property type="match status" value="1"/>
</dbReference>
<protein>
    <submittedName>
        <fullName evidence="1">Uncharacterized protein</fullName>
    </submittedName>
</protein>
<gene>
    <name evidence="1" type="ORF">CISIN_1g043693mg</name>
</gene>
<organism evidence="1 2">
    <name type="scientific">Citrus sinensis</name>
    <name type="common">Sweet orange</name>
    <name type="synonym">Citrus aurantium var. sinensis</name>
    <dbReference type="NCBI Taxonomy" id="2711"/>
    <lineage>
        <taxon>Eukaryota</taxon>
        <taxon>Viridiplantae</taxon>
        <taxon>Streptophyta</taxon>
        <taxon>Embryophyta</taxon>
        <taxon>Tracheophyta</taxon>
        <taxon>Spermatophyta</taxon>
        <taxon>Magnoliopsida</taxon>
        <taxon>eudicotyledons</taxon>
        <taxon>Gunneridae</taxon>
        <taxon>Pentapetalae</taxon>
        <taxon>rosids</taxon>
        <taxon>malvids</taxon>
        <taxon>Sapindales</taxon>
        <taxon>Rutaceae</taxon>
        <taxon>Aurantioideae</taxon>
        <taxon>Citrus</taxon>
    </lineage>
</organism>
<dbReference type="PaxDb" id="2711-XP_006488974.1"/>
<dbReference type="AlphaFoldDB" id="A0A067G1L5"/>
<proteinExistence type="predicted"/>
<evidence type="ECO:0000313" key="2">
    <source>
        <dbReference type="Proteomes" id="UP000027120"/>
    </source>
</evidence>
<dbReference type="Proteomes" id="UP000027120">
    <property type="component" value="Unassembled WGS sequence"/>
</dbReference>
<reference evidence="1 2" key="1">
    <citation type="submission" date="2014-04" db="EMBL/GenBank/DDBJ databases">
        <authorList>
            <consortium name="International Citrus Genome Consortium"/>
            <person name="Gmitter F."/>
            <person name="Chen C."/>
            <person name="Farmerie W."/>
            <person name="Harkins T."/>
            <person name="Desany B."/>
            <person name="Mohiuddin M."/>
            <person name="Kodira C."/>
            <person name="Borodovsky M."/>
            <person name="Lomsadze A."/>
            <person name="Burns P."/>
            <person name="Jenkins J."/>
            <person name="Prochnik S."/>
            <person name="Shu S."/>
            <person name="Chapman J."/>
            <person name="Pitluck S."/>
            <person name="Schmutz J."/>
            <person name="Rokhsar D."/>
        </authorList>
    </citation>
    <scope>NUCLEOTIDE SEQUENCE</scope>
</reference>